<dbReference type="OrthoDB" id="6146868at2"/>
<evidence type="ECO:0000256" key="1">
    <source>
        <dbReference type="ARBA" id="ARBA00023015"/>
    </source>
</evidence>
<dbReference type="InterPro" id="IPR009057">
    <property type="entry name" value="Homeodomain-like_sf"/>
</dbReference>
<evidence type="ECO:0000259" key="4">
    <source>
        <dbReference type="PROSITE" id="PS01124"/>
    </source>
</evidence>
<dbReference type="GO" id="GO:0003700">
    <property type="term" value="F:DNA-binding transcription factor activity"/>
    <property type="evidence" value="ECO:0007669"/>
    <property type="project" value="InterPro"/>
</dbReference>
<keyword evidence="3" id="KW-0804">Transcription</keyword>
<keyword evidence="2" id="KW-0238">DNA-binding</keyword>
<dbReference type="InterPro" id="IPR020449">
    <property type="entry name" value="Tscrpt_reg_AraC-type_HTH"/>
</dbReference>
<dbReference type="PANTHER" id="PTHR46796">
    <property type="entry name" value="HTH-TYPE TRANSCRIPTIONAL ACTIVATOR RHAS-RELATED"/>
    <property type="match status" value="1"/>
</dbReference>
<dbReference type="KEGG" id="hbe:BEI_1623"/>
<dbReference type="AlphaFoldDB" id="A0A291P6V4"/>
<gene>
    <name evidence="5" type="ORF">BEI_1623</name>
</gene>
<organism evidence="5 6">
    <name type="scientific">Halomonas beimenensis</name>
    <dbReference type="NCBI Taxonomy" id="475662"/>
    <lineage>
        <taxon>Bacteria</taxon>
        <taxon>Pseudomonadati</taxon>
        <taxon>Pseudomonadota</taxon>
        <taxon>Gammaproteobacteria</taxon>
        <taxon>Oceanospirillales</taxon>
        <taxon>Halomonadaceae</taxon>
        <taxon>Halomonas</taxon>
    </lineage>
</organism>
<keyword evidence="6" id="KW-1185">Reference proteome</keyword>
<keyword evidence="1" id="KW-0805">Transcription regulation</keyword>
<dbReference type="SMART" id="SM00342">
    <property type="entry name" value="HTH_ARAC"/>
    <property type="match status" value="1"/>
</dbReference>
<name>A0A291P6V4_9GAMM</name>
<sequence length="264" mass="30261">MCQEMMRAEIWLQESLSSQGGIEELAVRMGYSTSQIRRRFRHCFGISPGVYRDRLRLEKAARLLIHTPEGISQIARLCGYCNHSAFSRAFHRRYGQTPRRYRQSMRLRLNRQRRGIPAFPFRVTELPARQAVLTRLYDPPGELEDLTGWRSHAQGAEVLPPQLGEAPPLAIFHDQPLESSLPRLDLGVQLPDEPLNLALPPTFRLMRLPAQRHACLRLEHSRELRSAMLFMTCRGITGEGETLSGDPPHLVQEDSELELRIPLL</sequence>
<dbReference type="PROSITE" id="PS01124">
    <property type="entry name" value="HTH_ARAC_FAMILY_2"/>
    <property type="match status" value="1"/>
</dbReference>
<feature type="domain" description="HTH araC/xylS-type" evidence="4">
    <location>
        <begin position="6"/>
        <end position="104"/>
    </location>
</feature>
<evidence type="ECO:0000256" key="2">
    <source>
        <dbReference type="ARBA" id="ARBA00023125"/>
    </source>
</evidence>
<proteinExistence type="predicted"/>
<dbReference type="PRINTS" id="PR00032">
    <property type="entry name" value="HTHARAC"/>
</dbReference>
<dbReference type="PANTHER" id="PTHR46796:SF13">
    <property type="entry name" value="HTH-TYPE TRANSCRIPTIONAL ACTIVATOR RHAS"/>
    <property type="match status" value="1"/>
</dbReference>
<dbReference type="EMBL" id="CP021435">
    <property type="protein sequence ID" value="ATJ82610.1"/>
    <property type="molecule type" value="Genomic_DNA"/>
</dbReference>
<dbReference type="InterPro" id="IPR050204">
    <property type="entry name" value="AraC_XylS_family_regulators"/>
</dbReference>
<evidence type="ECO:0000313" key="6">
    <source>
        <dbReference type="Proteomes" id="UP000219993"/>
    </source>
</evidence>
<protein>
    <submittedName>
        <fullName evidence="5">DNA gyrase inhibitor GyrI</fullName>
    </submittedName>
</protein>
<evidence type="ECO:0000256" key="3">
    <source>
        <dbReference type="ARBA" id="ARBA00023163"/>
    </source>
</evidence>
<dbReference type="Gene3D" id="1.10.10.60">
    <property type="entry name" value="Homeodomain-like"/>
    <property type="match status" value="2"/>
</dbReference>
<evidence type="ECO:0000313" key="5">
    <source>
        <dbReference type="EMBL" id="ATJ82610.1"/>
    </source>
</evidence>
<accession>A0A291P6V4</accession>
<dbReference type="SUPFAM" id="SSF46689">
    <property type="entry name" value="Homeodomain-like"/>
    <property type="match status" value="2"/>
</dbReference>
<dbReference type="RefSeq" id="WP_097789035.1">
    <property type="nucleotide sequence ID" value="NZ_BAAADT010000026.1"/>
</dbReference>
<reference evidence="5 6" key="1">
    <citation type="journal article" date="2017" name="Sci. Rep.">
        <title>Revealing the Saline Adaptation Strategies of the Halophilic Bacterium Halomonas beimenensis through High-throughput Omics and Transposon Mutagenesis Approaches.</title>
        <authorList>
            <person name="Chen Y.H."/>
            <person name="Lin S.S."/>
            <person name="Shyu Y.T."/>
        </authorList>
    </citation>
    <scope>NUCLEOTIDE SEQUENCE [LARGE SCALE GENOMIC DNA]</scope>
    <source>
        <strain evidence="5 6">NTU-111</strain>
    </source>
</reference>
<dbReference type="GO" id="GO:0043565">
    <property type="term" value="F:sequence-specific DNA binding"/>
    <property type="evidence" value="ECO:0007669"/>
    <property type="project" value="InterPro"/>
</dbReference>
<dbReference type="InterPro" id="IPR018060">
    <property type="entry name" value="HTH_AraC"/>
</dbReference>
<dbReference type="Proteomes" id="UP000219993">
    <property type="component" value="Chromosome"/>
</dbReference>
<dbReference type="Pfam" id="PF12833">
    <property type="entry name" value="HTH_18"/>
    <property type="match status" value="1"/>
</dbReference>